<sequence length="270" mass="28913">MAGDRWTPATETAYRGPILMLHGGGQTRHSWNRAAAGLAVDGWTVYTLDARGHGDSDWAPDGDYRLDGLVGDLRGVIEQLDEQPVLFGASLGGMTGLTAEGENPGLLRALVLVDITPKVEPEGVKRIADFMRGNPDGFANLEEVADAVAAYQPHRTRPTNIEGLRRNVRERSNGRLYWHWDPAFTRPRTLVDTPTADHGRMVAAARAVEVPTLLVHGGRSDIVSSDGVEELLGLIPHASAVNVSAAGHMVAGDDNAVFVAEVGGFLDTLV</sequence>
<evidence type="ECO:0000313" key="3">
    <source>
        <dbReference type="Proteomes" id="UP001596484"/>
    </source>
</evidence>
<reference evidence="3" key="1">
    <citation type="journal article" date="2019" name="Int. J. Syst. Evol. Microbiol.">
        <title>The Global Catalogue of Microorganisms (GCM) 10K type strain sequencing project: providing services to taxonomists for standard genome sequencing and annotation.</title>
        <authorList>
            <consortium name="The Broad Institute Genomics Platform"/>
            <consortium name="The Broad Institute Genome Sequencing Center for Infectious Disease"/>
            <person name="Wu L."/>
            <person name="Ma J."/>
        </authorList>
    </citation>
    <scope>NUCLEOTIDE SEQUENCE [LARGE SCALE GENOMIC DNA]</scope>
    <source>
        <strain evidence="3">ICMP 19430</strain>
    </source>
</reference>
<dbReference type="Pfam" id="PF00561">
    <property type="entry name" value="Abhydrolase_1"/>
    <property type="match status" value="1"/>
</dbReference>
<dbReference type="InterPro" id="IPR029058">
    <property type="entry name" value="AB_hydrolase_fold"/>
</dbReference>
<proteinExistence type="predicted"/>
<organism evidence="2 3">
    <name type="scientific">Rhodococcus daqingensis</name>
    <dbReference type="NCBI Taxonomy" id="2479363"/>
    <lineage>
        <taxon>Bacteria</taxon>
        <taxon>Bacillati</taxon>
        <taxon>Actinomycetota</taxon>
        <taxon>Actinomycetes</taxon>
        <taxon>Mycobacteriales</taxon>
        <taxon>Nocardiaceae</taxon>
        <taxon>Rhodococcus</taxon>
    </lineage>
</organism>
<comment type="caution">
    <text evidence="2">The sequence shown here is derived from an EMBL/GenBank/DDBJ whole genome shotgun (WGS) entry which is preliminary data.</text>
</comment>
<evidence type="ECO:0000313" key="2">
    <source>
        <dbReference type="EMBL" id="MFC7449076.1"/>
    </source>
</evidence>
<name>A0ABW2RZV6_9NOCA</name>
<protein>
    <submittedName>
        <fullName evidence="2">Alpha/beta fold hydrolase</fullName>
    </submittedName>
</protein>
<dbReference type="InterPro" id="IPR050228">
    <property type="entry name" value="Carboxylesterase_BioH"/>
</dbReference>
<evidence type="ECO:0000259" key="1">
    <source>
        <dbReference type="Pfam" id="PF00561"/>
    </source>
</evidence>
<dbReference type="EMBL" id="JBHTCS010000017">
    <property type="protein sequence ID" value="MFC7449076.1"/>
    <property type="molecule type" value="Genomic_DNA"/>
</dbReference>
<dbReference type="RefSeq" id="WP_378406506.1">
    <property type="nucleotide sequence ID" value="NZ_JBHTCS010000017.1"/>
</dbReference>
<dbReference type="InterPro" id="IPR000073">
    <property type="entry name" value="AB_hydrolase_1"/>
</dbReference>
<dbReference type="Gene3D" id="3.40.50.1820">
    <property type="entry name" value="alpha/beta hydrolase"/>
    <property type="match status" value="1"/>
</dbReference>
<dbReference type="PANTHER" id="PTHR43194">
    <property type="entry name" value="HYDROLASE ALPHA/BETA FOLD FAMILY"/>
    <property type="match status" value="1"/>
</dbReference>
<feature type="domain" description="AB hydrolase-1" evidence="1">
    <location>
        <begin position="17"/>
        <end position="250"/>
    </location>
</feature>
<dbReference type="PANTHER" id="PTHR43194:SF2">
    <property type="entry name" value="PEROXISOMAL MEMBRANE PROTEIN LPX1"/>
    <property type="match status" value="1"/>
</dbReference>
<keyword evidence="3" id="KW-1185">Reference proteome</keyword>
<dbReference type="SUPFAM" id="SSF53474">
    <property type="entry name" value="alpha/beta-Hydrolases"/>
    <property type="match status" value="1"/>
</dbReference>
<dbReference type="GO" id="GO:0016787">
    <property type="term" value="F:hydrolase activity"/>
    <property type="evidence" value="ECO:0007669"/>
    <property type="project" value="UniProtKB-KW"/>
</dbReference>
<keyword evidence="2" id="KW-0378">Hydrolase</keyword>
<gene>
    <name evidence="2" type="ORF">ACFQS9_14360</name>
</gene>
<accession>A0ABW2RZV6</accession>
<dbReference type="Proteomes" id="UP001596484">
    <property type="component" value="Unassembled WGS sequence"/>
</dbReference>